<feature type="repeat" description="WD" evidence="3">
    <location>
        <begin position="285"/>
        <end position="328"/>
    </location>
</feature>
<dbReference type="InterPro" id="IPR020472">
    <property type="entry name" value="WD40_PAC1"/>
</dbReference>
<feature type="transmembrane region" description="Helical" evidence="4">
    <location>
        <begin position="48"/>
        <end position="69"/>
    </location>
</feature>
<reference evidence="5 6" key="1">
    <citation type="journal article" date="2013" name="Curr. Biol.">
        <title>The Genome of the Foraminiferan Reticulomyxa filosa.</title>
        <authorList>
            <person name="Glockner G."/>
            <person name="Hulsmann N."/>
            <person name="Schleicher M."/>
            <person name="Noegel A.A."/>
            <person name="Eichinger L."/>
            <person name="Gallinger C."/>
            <person name="Pawlowski J."/>
            <person name="Sierra R."/>
            <person name="Euteneuer U."/>
            <person name="Pillet L."/>
            <person name="Moustafa A."/>
            <person name="Platzer M."/>
            <person name="Groth M."/>
            <person name="Szafranski K."/>
            <person name="Schliwa M."/>
        </authorList>
    </citation>
    <scope>NUCLEOTIDE SEQUENCE [LARGE SCALE GENOMIC DNA]</scope>
</reference>
<dbReference type="InterPro" id="IPR015943">
    <property type="entry name" value="WD40/YVTN_repeat-like_dom_sf"/>
</dbReference>
<dbReference type="CDD" id="cd00200">
    <property type="entry name" value="WD40"/>
    <property type="match status" value="1"/>
</dbReference>
<feature type="repeat" description="WD" evidence="3">
    <location>
        <begin position="182"/>
        <end position="225"/>
    </location>
</feature>
<dbReference type="PROSITE" id="PS50082">
    <property type="entry name" value="WD_REPEATS_2"/>
    <property type="match status" value="6"/>
</dbReference>
<dbReference type="PANTHER" id="PTHR19848:SF8">
    <property type="entry name" value="F-BOX AND WD REPEAT DOMAIN CONTAINING 7"/>
    <property type="match status" value="1"/>
</dbReference>
<dbReference type="EMBL" id="ASPP01001263">
    <property type="protein sequence ID" value="ETO35807.1"/>
    <property type="molecule type" value="Genomic_DNA"/>
</dbReference>
<dbReference type="PANTHER" id="PTHR19848">
    <property type="entry name" value="WD40 REPEAT PROTEIN"/>
    <property type="match status" value="1"/>
</dbReference>
<proteinExistence type="predicted"/>
<dbReference type="SUPFAM" id="SSF50978">
    <property type="entry name" value="WD40 repeat-like"/>
    <property type="match status" value="1"/>
</dbReference>
<evidence type="ECO:0000256" key="4">
    <source>
        <dbReference type="SAM" id="Phobius"/>
    </source>
</evidence>
<feature type="repeat" description="WD" evidence="3">
    <location>
        <begin position="347"/>
        <end position="381"/>
    </location>
</feature>
<comment type="caution">
    <text evidence="5">The sequence shown here is derived from an EMBL/GenBank/DDBJ whole genome shotgun (WGS) entry which is preliminary data.</text>
</comment>
<evidence type="ECO:0000256" key="1">
    <source>
        <dbReference type="ARBA" id="ARBA00022574"/>
    </source>
</evidence>
<accession>X6PDR3</accession>
<dbReference type="InterPro" id="IPR001680">
    <property type="entry name" value="WD40_rpt"/>
</dbReference>
<feature type="repeat" description="WD" evidence="3">
    <location>
        <begin position="90"/>
        <end position="133"/>
    </location>
</feature>
<dbReference type="OrthoDB" id="10260946at2759"/>
<name>X6PDR3_RETFI</name>
<feature type="repeat" description="WD" evidence="3">
    <location>
        <begin position="134"/>
        <end position="181"/>
    </location>
</feature>
<organism evidence="5 6">
    <name type="scientific">Reticulomyxa filosa</name>
    <dbReference type="NCBI Taxonomy" id="46433"/>
    <lineage>
        <taxon>Eukaryota</taxon>
        <taxon>Sar</taxon>
        <taxon>Rhizaria</taxon>
        <taxon>Retaria</taxon>
        <taxon>Foraminifera</taxon>
        <taxon>Monothalamids</taxon>
        <taxon>Reticulomyxidae</taxon>
        <taxon>Reticulomyxa</taxon>
    </lineage>
</organism>
<gene>
    <name evidence="5" type="ORF">RFI_01253</name>
</gene>
<protein>
    <submittedName>
        <fullName evidence="5">WD-40 repeat protein</fullName>
    </submittedName>
</protein>
<dbReference type="PROSITE" id="PS50294">
    <property type="entry name" value="WD_REPEATS_REGION"/>
    <property type="match status" value="4"/>
</dbReference>
<keyword evidence="1 3" id="KW-0853">WD repeat</keyword>
<dbReference type="PROSITE" id="PS00678">
    <property type="entry name" value="WD_REPEATS_1"/>
    <property type="match status" value="6"/>
</dbReference>
<dbReference type="AlphaFoldDB" id="X6PDR3"/>
<dbReference type="InterPro" id="IPR036322">
    <property type="entry name" value="WD40_repeat_dom_sf"/>
</dbReference>
<evidence type="ECO:0000313" key="6">
    <source>
        <dbReference type="Proteomes" id="UP000023152"/>
    </source>
</evidence>
<keyword evidence="2" id="KW-0677">Repeat</keyword>
<evidence type="ECO:0000256" key="3">
    <source>
        <dbReference type="PROSITE-ProRule" id="PRU00221"/>
    </source>
</evidence>
<sequence length="433" mass="49759">MSTQTKKKQTSTLLEFVKDIQIIIQYWIRIFNIKLGWINNFDMLVFNYVMFSFFYLMINMYLLVVHYVIQANTFIMLDMFFQSSKLLKTLCGHTNWVNSIDYSTFDDCQFICSGSDDHTVRVWNLDVNKQIQIFSRHSNQVNCVKFSQYHCHNYHRNIVCSSSDDRTIRFWDIKNDRQLQIYNEHTSYVKCIEFSSFNCGQYLCSGSLDKKIRLWDIETSKSLHVFNGHTKGICCVDVSPLQSNVNNKSNSIGVIGGNGYTICSGSNDATIRIWDIETTKQLIILKGHECSLSSVKYGSNELVNTILSGSYDSSVRLWDIRSGQQIQVFNGHIDDVYDVEYSPFAVVNNIEFDNISNVICSGSFDNTIRFWDIRSNKKELHLIKGDSEGDNEGDDGILCLKFLQLKKSKSKYDSGCGINLCYGSCSGNVYIWG</sequence>
<evidence type="ECO:0000256" key="2">
    <source>
        <dbReference type="ARBA" id="ARBA00022737"/>
    </source>
</evidence>
<keyword evidence="4" id="KW-0472">Membrane</keyword>
<evidence type="ECO:0000313" key="5">
    <source>
        <dbReference type="EMBL" id="ETO35807.1"/>
    </source>
</evidence>
<dbReference type="Pfam" id="PF00400">
    <property type="entry name" value="WD40"/>
    <property type="match status" value="6"/>
</dbReference>
<feature type="repeat" description="WD" evidence="3">
    <location>
        <begin position="258"/>
        <end position="284"/>
    </location>
</feature>
<keyword evidence="4" id="KW-1133">Transmembrane helix</keyword>
<keyword evidence="6" id="KW-1185">Reference proteome</keyword>
<keyword evidence="4" id="KW-0812">Transmembrane</keyword>
<dbReference type="Gene3D" id="2.130.10.10">
    <property type="entry name" value="YVTN repeat-like/Quinoprotein amine dehydrogenase"/>
    <property type="match status" value="3"/>
</dbReference>
<dbReference type="InterPro" id="IPR019775">
    <property type="entry name" value="WD40_repeat_CS"/>
</dbReference>
<dbReference type="PRINTS" id="PR00320">
    <property type="entry name" value="GPROTEINBRPT"/>
</dbReference>
<dbReference type="Proteomes" id="UP000023152">
    <property type="component" value="Unassembled WGS sequence"/>
</dbReference>
<dbReference type="SMART" id="SM00320">
    <property type="entry name" value="WD40"/>
    <property type="match status" value="6"/>
</dbReference>